<evidence type="ECO:0000313" key="4">
    <source>
        <dbReference type="Proteomes" id="UP001515100"/>
    </source>
</evidence>
<evidence type="ECO:0000259" key="1">
    <source>
        <dbReference type="Pfam" id="PF00535"/>
    </source>
</evidence>
<dbReference type="Pfam" id="PF00535">
    <property type="entry name" value="Glycos_transf_2"/>
    <property type="match status" value="1"/>
</dbReference>
<keyword evidence="4" id="KW-1185">Reference proteome</keyword>
<dbReference type="AlphaFoldDB" id="A0A641ARL6"/>
<dbReference type="Pfam" id="PF13524">
    <property type="entry name" value="Glyco_trans_1_2"/>
    <property type="match status" value="1"/>
</dbReference>
<dbReference type="InterPro" id="IPR001173">
    <property type="entry name" value="Glyco_trans_2-like"/>
</dbReference>
<dbReference type="EMBL" id="SDPP02000001">
    <property type="protein sequence ID" value="KAA1379711.1"/>
    <property type="molecule type" value="Genomic_DNA"/>
</dbReference>
<accession>A0A641ARL6</accession>
<protein>
    <submittedName>
        <fullName evidence="3">Glycosyltransferase</fullName>
    </submittedName>
</protein>
<dbReference type="Proteomes" id="UP001515100">
    <property type="component" value="Unassembled WGS sequence"/>
</dbReference>
<feature type="domain" description="Spore protein YkvP/CgeB glycosyl transferase-like" evidence="2">
    <location>
        <begin position="990"/>
        <end position="1129"/>
    </location>
</feature>
<dbReference type="PANTHER" id="PTHR43179:SF7">
    <property type="entry name" value="RHAMNOSYLTRANSFERASE WBBL"/>
    <property type="match status" value="1"/>
</dbReference>
<dbReference type="InterPro" id="IPR055259">
    <property type="entry name" value="YkvP/CgeB_Glyco_trans-like"/>
</dbReference>
<name>A0A641ARL6_9ACTN</name>
<evidence type="ECO:0000313" key="3">
    <source>
        <dbReference type="EMBL" id="KAA1379711.1"/>
    </source>
</evidence>
<dbReference type="InterPro" id="IPR029044">
    <property type="entry name" value="Nucleotide-diphossugar_trans"/>
</dbReference>
<comment type="caution">
    <text evidence="3">The sequence shown here is derived from an EMBL/GenBank/DDBJ whole genome shotgun (WGS) entry which is preliminary data.</text>
</comment>
<feature type="domain" description="Glycosyltransferase 2-like" evidence="1">
    <location>
        <begin position="541"/>
        <end position="656"/>
    </location>
</feature>
<evidence type="ECO:0000259" key="2">
    <source>
        <dbReference type="Pfam" id="PF13524"/>
    </source>
</evidence>
<organism evidence="3 4">
    <name type="scientific">Aeromicrobium fastidiosum</name>
    <dbReference type="NCBI Taxonomy" id="52699"/>
    <lineage>
        <taxon>Bacteria</taxon>
        <taxon>Bacillati</taxon>
        <taxon>Actinomycetota</taxon>
        <taxon>Actinomycetes</taxon>
        <taxon>Propionibacteriales</taxon>
        <taxon>Nocardioidaceae</taxon>
        <taxon>Aeromicrobium</taxon>
    </lineage>
</organism>
<proteinExistence type="predicted"/>
<sequence>MMSPSPKDRLRVFARSGRESETSPLLSTGLFDPWYYALQTRDQLAPADAVAHYLREGAAAGLLPNPLTDVEATGLSSTEVVDALLDGSARTFPVRLVDDLEIVALAPSAAEHPGGPVGHYLQHAHAGAPVPRVGRWSWKRFVRLREQQSAAIGAILASGLVDRPFYEAQAGRTFVDDRAAVWHFLETGESPALSPSPLYERAWYRSRAGVRMPMTLMHLLRTGQVAGAAGPHFDGATYLARVPEAAEHPGGALGHFLAHAGAETSTVPEPGSGIEPVPWPAFREGALGVAAELGRQAALLRPPATTEACWHLEAARPPTGTGAVAIVADVRGWGRAVPDHLATVLAQEHRDWTLRLAVDADASVPAAVLALADDPRVVLVPTAEQSPVGRLRDVLVTVEEPWTAFWRPCESWSPLLLGGLLSEAAPDALVHAAVVDDADGRCWGALAARESLAWDAPRSLAGVLVPTDRLREVGLADVDRPGLDLLLRHGLRPVFVPFVGVRGGDLAEQPTAVGRRSVHEQTVRLGTFGHEPSDRVAGRVSVLVVSRGDRHRTRRVVDRVLERSAGAVADLEVVVVDNGSDREITSVLSACYAADARVRVDRVAAVSHHTVAADRALALSTGEVVVLLDPDVEVHPGWLPPLLAAVARPDVIAAQSLLLTADDTIWSAGLVSAGPHVVPVHLLGYHPLDDLPAADPVPDAVSGACVAVRADVLVAAGGLDPAFDDLGDVDLSLRLADASGDDGGGRFVTVLASRASRRSRRPLPVPSEPDQLRLLDRWGGRLPAARADHWERAGLEVDGFRPGDSLPASGRRVTATPLLSRRTRLVTDGPGAGLPSLRWAVKIAARGGPSGDEWGDTFFAADLVRGLRSWGQEAFVDRRGAHERPGVDHLDDVTLTLRGRWPSVAQPGATNVLWVISHPDEVPLDELTQGFDLVYSAGRGWAQQVEAATSLRVRTLLQATDSARFTPVGEATPGLGTLFVGRTRKVARPIVRDAVQVGADLTVFGDGWHEFIDAAHVAADHLPNERLPAAYRGARVVLNDHWTDMARLGFYSNRLFDAVASGARVVSDAVDGLEDVLGPSARTYRTTDDLRELLDPASPVWPDEATLAANASRVAAEHSFEARARTLLADVLDVRGVAHDL</sequence>
<dbReference type="PANTHER" id="PTHR43179">
    <property type="entry name" value="RHAMNOSYLTRANSFERASE WBBL"/>
    <property type="match status" value="1"/>
</dbReference>
<reference evidence="3" key="1">
    <citation type="submission" date="2019-09" db="EMBL/GenBank/DDBJ databases">
        <authorList>
            <person name="Li J."/>
        </authorList>
    </citation>
    <scope>NUCLEOTIDE SEQUENCE [LARGE SCALE GENOMIC DNA]</scope>
    <source>
        <strain evidence="3">NRBC 14897</strain>
    </source>
</reference>
<gene>
    <name evidence="3" type="ORF">ESP62_000375</name>
</gene>
<dbReference type="Gene3D" id="3.90.550.10">
    <property type="entry name" value="Spore Coat Polysaccharide Biosynthesis Protein SpsA, Chain A"/>
    <property type="match status" value="1"/>
</dbReference>
<dbReference type="OrthoDB" id="5165900at2"/>
<dbReference type="SUPFAM" id="SSF53448">
    <property type="entry name" value="Nucleotide-diphospho-sugar transferases"/>
    <property type="match status" value="1"/>
</dbReference>